<gene>
    <name evidence="2" type="ORF">CFE62_005640</name>
</gene>
<dbReference type="PROSITE" id="PS51707">
    <property type="entry name" value="CYTH"/>
    <property type="match status" value="1"/>
</dbReference>
<dbReference type="Proteomes" id="UP000226429">
    <property type="component" value="Unassembled WGS sequence"/>
</dbReference>
<keyword evidence="3" id="KW-1185">Reference proteome</keyword>
<organism evidence="2 3">
    <name type="scientific">Candidatus Aquirickettsiella gammari</name>
    <dbReference type="NCBI Taxonomy" id="2016198"/>
    <lineage>
        <taxon>Bacteria</taxon>
        <taxon>Pseudomonadati</taxon>
        <taxon>Pseudomonadota</taxon>
        <taxon>Gammaproteobacteria</taxon>
        <taxon>Legionellales</taxon>
        <taxon>Coxiellaceae</taxon>
        <taxon>Candidatus Aquirickettsiella</taxon>
    </lineage>
</organism>
<dbReference type="GO" id="GO:0050355">
    <property type="term" value="F:inorganic triphosphate phosphatase activity"/>
    <property type="evidence" value="ECO:0007669"/>
    <property type="project" value="InterPro"/>
</dbReference>
<name>A0A370CGQ9_9COXI</name>
<comment type="caution">
    <text evidence="2">The sequence shown here is derived from an EMBL/GenBank/DDBJ whole genome shotgun (WGS) entry which is preliminary data.</text>
</comment>
<protein>
    <submittedName>
        <fullName evidence="2">CYTH domain-containing protein</fullName>
    </submittedName>
</protein>
<feature type="domain" description="CYTH" evidence="1">
    <location>
        <begin position="2"/>
        <end position="207"/>
    </location>
</feature>
<dbReference type="InterPro" id="IPR039013">
    <property type="entry name" value="YgiF"/>
</dbReference>
<evidence type="ECO:0000313" key="3">
    <source>
        <dbReference type="Proteomes" id="UP000226429"/>
    </source>
</evidence>
<dbReference type="CDD" id="cd07756">
    <property type="entry name" value="CYTH-like_Pase_CHAD"/>
    <property type="match status" value="1"/>
</dbReference>
<dbReference type="Gene3D" id="2.40.320.10">
    <property type="entry name" value="Hypothetical Protein Pfu-838710-001"/>
    <property type="match status" value="1"/>
</dbReference>
<dbReference type="PANTHER" id="PTHR39569:SF1">
    <property type="entry name" value="INORGANIC TRIPHOSPHATASE"/>
    <property type="match status" value="1"/>
</dbReference>
<reference evidence="2 3" key="2">
    <citation type="journal article" date="2018" name="J. Invertebr. Pathol.">
        <title>'Candidatus Aquirickettsiella gammari' (Gammaproteobacteria: Legionellales: Coxiellaceae): A bacterial pathogen of the freshwater crustacean Gammarus fossarum (Malacostraca: Amphipoda).</title>
        <authorList>
            <person name="Bojko J."/>
            <person name="Dunn A.M."/>
            <person name="Stebbing P.D."/>
            <person name="van Aerle R."/>
            <person name="Bacela-Spychalska K."/>
            <person name="Bean T.P."/>
            <person name="Urrutia A."/>
            <person name="Stentiford G.D."/>
        </authorList>
    </citation>
    <scope>NUCLEOTIDE SEQUENCE [LARGE SCALE GENOMIC DNA]</scope>
    <source>
        <strain evidence="2">RA15029</strain>
    </source>
</reference>
<dbReference type="SMART" id="SM01118">
    <property type="entry name" value="CYTH"/>
    <property type="match status" value="1"/>
</dbReference>
<accession>A0A370CGQ9</accession>
<dbReference type="GO" id="GO:0046872">
    <property type="term" value="F:metal ion binding"/>
    <property type="evidence" value="ECO:0007669"/>
    <property type="project" value="TreeGrafter"/>
</dbReference>
<reference evidence="2 3" key="1">
    <citation type="journal article" date="2017" name="Int. J. Syst. Evol. Microbiol.">
        <title>Aquarickettsiella crustaci n. gen. n. sp. (Gammaproteobacteria: Legionellales: Coxiellaceae); a bacterial pathogen of the freshwater crustacean: Gammarus fossarum (Malacostraca: Amphipoda).</title>
        <authorList>
            <person name="Bojko J."/>
            <person name="Dunn A.M."/>
            <person name="Stebbing P.D."/>
            <person name="Van Aerle R."/>
            <person name="Bacela-Spychalska K."/>
            <person name="Bean T.P."/>
            <person name="Stentiford G.D."/>
        </authorList>
    </citation>
    <scope>NUCLEOTIDE SEQUENCE [LARGE SCALE GENOMIC DNA]</scope>
    <source>
        <strain evidence="2">RA15029</strain>
    </source>
</reference>
<dbReference type="InterPro" id="IPR023577">
    <property type="entry name" value="CYTH_domain"/>
</dbReference>
<evidence type="ECO:0000313" key="2">
    <source>
        <dbReference type="EMBL" id="RDH40065.1"/>
    </source>
</evidence>
<evidence type="ECO:0000259" key="1">
    <source>
        <dbReference type="PROSITE" id="PS51707"/>
    </source>
</evidence>
<proteinExistence type="predicted"/>
<dbReference type="Pfam" id="PF01928">
    <property type="entry name" value="CYTH"/>
    <property type="match status" value="1"/>
</dbReference>
<sequence>MFLEIELKLSIAPNDVERLFRHPLLNQTTCPALLVEQLISRYFDTADLALWQQGLTMRVREAGGRTIQTLKTVGEQIGDLQHRHEWDQAVNQTLPNIEQFTDPSLIAKLKNIIGQNDLLELFHTDFQRTLWNISMTDPDRTQIELVLDQGVVKTATQQSPLHEIELELKQGDCQQLYKIAELLKQTIPLSVETRSKAERGYLLYNDNKMSSNRV</sequence>
<dbReference type="SUPFAM" id="SSF55154">
    <property type="entry name" value="CYTH-like phosphatases"/>
    <property type="match status" value="1"/>
</dbReference>
<dbReference type="AlphaFoldDB" id="A0A370CGQ9"/>
<dbReference type="PANTHER" id="PTHR39569">
    <property type="entry name" value="INORGANIC TRIPHOSPHATASE"/>
    <property type="match status" value="1"/>
</dbReference>
<dbReference type="InterPro" id="IPR033469">
    <property type="entry name" value="CYTH-like_dom_sf"/>
</dbReference>
<dbReference type="EMBL" id="NMOS02000017">
    <property type="protein sequence ID" value="RDH40065.1"/>
    <property type="molecule type" value="Genomic_DNA"/>
</dbReference>